<feature type="region of interest" description="Disordered" evidence="1">
    <location>
        <begin position="21"/>
        <end position="43"/>
    </location>
</feature>
<proteinExistence type="predicted"/>
<reference evidence="3 4" key="1">
    <citation type="submission" date="2020-06" db="EMBL/GenBank/DDBJ databases">
        <authorList>
            <person name="Jo H."/>
        </authorList>
    </citation>
    <scope>NUCLEOTIDE SEQUENCE [LARGE SCALE GENOMIC DNA]</scope>
    <source>
        <strain evidence="3 4">I46</strain>
    </source>
</reference>
<gene>
    <name evidence="3" type="ORF">HW566_14575</name>
</gene>
<keyword evidence="2" id="KW-0732">Signal</keyword>
<dbReference type="EMBL" id="CP058316">
    <property type="protein sequence ID" value="QLD12894.1"/>
    <property type="molecule type" value="Genomic_DNA"/>
</dbReference>
<feature type="chain" id="PRO_5038481229" evidence="2">
    <location>
        <begin position="26"/>
        <end position="171"/>
    </location>
</feature>
<evidence type="ECO:0000256" key="1">
    <source>
        <dbReference type="SAM" id="MobiDB-lite"/>
    </source>
</evidence>
<dbReference type="PROSITE" id="PS51257">
    <property type="entry name" value="PROKAR_LIPOPROTEIN"/>
    <property type="match status" value="1"/>
</dbReference>
<name>A0A7D5IUA9_9MICO</name>
<evidence type="ECO:0000313" key="4">
    <source>
        <dbReference type="Proteomes" id="UP000509638"/>
    </source>
</evidence>
<organism evidence="3 4">
    <name type="scientific">Microbacterium oleivorans</name>
    <dbReference type="NCBI Taxonomy" id="273677"/>
    <lineage>
        <taxon>Bacteria</taxon>
        <taxon>Bacillati</taxon>
        <taxon>Actinomycetota</taxon>
        <taxon>Actinomycetes</taxon>
        <taxon>Micrococcales</taxon>
        <taxon>Microbacteriaceae</taxon>
        <taxon>Microbacterium</taxon>
    </lineage>
</organism>
<feature type="signal peptide" evidence="2">
    <location>
        <begin position="1"/>
        <end position="25"/>
    </location>
</feature>
<evidence type="ECO:0000313" key="3">
    <source>
        <dbReference type="EMBL" id="QLD12894.1"/>
    </source>
</evidence>
<sequence>MPVRDRVAAAALVAALLLTGCSPEAPPPPPADTPGPMATPDAEEAAFRAAEATYRAYVDALNARRANPASPVDPETYLDAAAASSAESTAQDLLEAGMRVVGPTKVVWVAASGKSRTGLVLRTCVDLSQTRLMGSENTDVTPASRPNRQVLAVTVSDVQMITDIVVEPDPC</sequence>
<accession>A0A7D5IUA9</accession>
<protein>
    <submittedName>
        <fullName evidence="3">Uncharacterized protein</fullName>
    </submittedName>
</protein>
<evidence type="ECO:0000256" key="2">
    <source>
        <dbReference type="SAM" id="SignalP"/>
    </source>
</evidence>
<feature type="compositionally biased region" description="Pro residues" evidence="1">
    <location>
        <begin position="24"/>
        <end position="33"/>
    </location>
</feature>
<dbReference type="Proteomes" id="UP000509638">
    <property type="component" value="Chromosome"/>
</dbReference>
<dbReference type="AlphaFoldDB" id="A0A7D5IUA9"/>